<dbReference type="GO" id="GO:0000978">
    <property type="term" value="F:RNA polymerase II cis-regulatory region sequence-specific DNA binding"/>
    <property type="evidence" value="ECO:0007669"/>
    <property type="project" value="TreeGrafter"/>
</dbReference>
<evidence type="ECO:0000256" key="4">
    <source>
        <dbReference type="ARBA" id="ARBA00023015"/>
    </source>
</evidence>
<dbReference type="GO" id="GO:0000122">
    <property type="term" value="P:negative regulation of transcription by RNA polymerase II"/>
    <property type="evidence" value="ECO:0007669"/>
    <property type="project" value="TreeGrafter"/>
</dbReference>
<dbReference type="SUPFAM" id="SSF57716">
    <property type="entry name" value="Glucocorticoid receptor-like (DNA-binding domain)"/>
    <property type="match status" value="1"/>
</dbReference>
<dbReference type="InterPro" id="IPR035500">
    <property type="entry name" value="NHR-like_dom_sf"/>
</dbReference>
<evidence type="ECO:0000256" key="5">
    <source>
        <dbReference type="ARBA" id="ARBA00023125"/>
    </source>
</evidence>
<feature type="region of interest" description="Disordered" evidence="10">
    <location>
        <begin position="342"/>
        <end position="369"/>
    </location>
</feature>
<feature type="domain" description="NR LBD" evidence="12">
    <location>
        <begin position="411"/>
        <end position="647"/>
    </location>
</feature>
<name>A0A6F9DQ44_9ASCI</name>
<feature type="domain" description="Nuclear receptor" evidence="11">
    <location>
        <begin position="44"/>
        <end position="118"/>
    </location>
</feature>
<evidence type="ECO:0000256" key="10">
    <source>
        <dbReference type="SAM" id="MobiDB-lite"/>
    </source>
</evidence>
<organism evidence="13">
    <name type="scientific">Phallusia mammillata</name>
    <dbReference type="NCBI Taxonomy" id="59560"/>
    <lineage>
        <taxon>Eukaryota</taxon>
        <taxon>Metazoa</taxon>
        <taxon>Chordata</taxon>
        <taxon>Tunicata</taxon>
        <taxon>Ascidiacea</taxon>
        <taxon>Phlebobranchia</taxon>
        <taxon>Ascidiidae</taxon>
        <taxon>Phallusia</taxon>
    </lineage>
</organism>
<dbReference type="GO" id="GO:0045944">
    <property type="term" value="P:positive regulation of transcription by RNA polymerase II"/>
    <property type="evidence" value="ECO:0007669"/>
    <property type="project" value="TreeGrafter"/>
</dbReference>
<dbReference type="SUPFAM" id="SSF48508">
    <property type="entry name" value="Nuclear receptor ligand-binding domain"/>
    <property type="match status" value="1"/>
</dbReference>
<dbReference type="GO" id="GO:0030154">
    <property type="term" value="P:cell differentiation"/>
    <property type="evidence" value="ECO:0007669"/>
    <property type="project" value="TreeGrafter"/>
</dbReference>
<evidence type="ECO:0000256" key="9">
    <source>
        <dbReference type="RuleBase" id="RU004334"/>
    </source>
</evidence>
<dbReference type="InterPro" id="IPR013088">
    <property type="entry name" value="Znf_NHR/GATA"/>
</dbReference>
<dbReference type="GO" id="GO:0009755">
    <property type="term" value="P:hormone-mediated signaling pathway"/>
    <property type="evidence" value="ECO:0007669"/>
    <property type="project" value="TreeGrafter"/>
</dbReference>
<evidence type="ECO:0000256" key="7">
    <source>
        <dbReference type="ARBA" id="ARBA00023170"/>
    </source>
</evidence>
<keyword evidence="4 9" id="KW-0805">Transcription regulation</keyword>
<evidence type="ECO:0000259" key="12">
    <source>
        <dbReference type="PROSITE" id="PS51843"/>
    </source>
</evidence>
<dbReference type="PRINTS" id="PR00398">
    <property type="entry name" value="STRDHORMONER"/>
</dbReference>
<dbReference type="PANTHER" id="PTHR24082">
    <property type="entry name" value="NUCLEAR HORMONE RECEPTOR"/>
    <property type="match status" value="1"/>
</dbReference>
<accession>A0A6F9DQ44</accession>
<gene>
    <name evidence="13" type="primary">Pprc1</name>
</gene>
<evidence type="ECO:0000256" key="2">
    <source>
        <dbReference type="ARBA" id="ARBA00022771"/>
    </source>
</evidence>
<keyword evidence="1 9" id="KW-0479">Metal-binding</keyword>
<dbReference type="GO" id="GO:0005634">
    <property type="term" value="C:nucleus"/>
    <property type="evidence" value="ECO:0007669"/>
    <property type="project" value="UniProtKB-SubCell"/>
</dbReference>
<dbReference type="InterPro" id="IPR050234">
    <property type="entry name" value="Nuclear_hormone_rcpt_NR1"/>
</dbReference>
<evidence type="ECO:0000256" key="8">
    <source>
        <dbReference type="ARBA" id="ARBA00023242"/>
    </source>
</evidence>
<keyword evidence="2 9" id="KW-0863">Zinc-finger</keyword>
<feature type="compositionally biased region" description="Low complexity" evidence="10">
    <location>
        <begin position="344"/>
        <end position="369"/>
    </location>
</feature>
<evidence type="ECO:0000256" key="1">
    <source>
        <dbReference type="ARBA" id="ARBA00022723"/>
    </source>
</evidence>
<keyword evidence="7 9" id="KW-0675">Receptor</keyword>
<feature type="region of interest" description="Disordered" evidence="10">
    <location>
        <begin position="1"/>
        <end position="35"/>
    </location>
</feature>
<dbReference type="InterPro" id="IPR001723">
    <property type="entry name" value="Nuclear_hrmn_rcpt"/>
</dbReference>
<sequence>MSHEQDSTVMEEEEPSGEQSKSTNPKRNSKRRKSNLMVNSTDLKIACKICGDISSGFHYGVHACEGCKGFFRRTVRLKLVYDECKQMCKVDVKSRNKCQHCRYQKCINNGMSHDAIRFGRMPRIEKQRIIADIVKSQISNPECSKSQVDHSKLHCLINSITKSFQSKVSITRSKVLLKWEERLMNPGQASTLTCLGDIGAVYPQLIQKVGNGYLESGGKHSTQISLDELLSVPEQAFPNHSIKGNVKKPPSDDIPMLPFIPEKIEPSVFSQQPLEKLTADQNCPKEIDQHFLNVKSMNQMQNPMMLGEFDQDKYPGLLELGSFPTRLFIQDVPLFDLDSWRPTSSLESSPGSSSSGVSENSSSSENLNLEGSKNFTELYEKFQNVLRTKPEVLNDIDQEKTASRGCLNMGLTPEHKIKLMGASEAFKRQLEQRKGKESDISPVKSVGNHIVQWLVNKFQTKLVQIICELTEFAKTIPHFTSFCLSDQVVLLKFGSYEALFVMLSLCVMDSGIFLPASNVHATFDFIKKLGIGAKLIETKFTFAEKIAMLNLNDADMALFLSSIILSADRPGLSESSKIENAQLNVLMALQLQLSLSHPDKPRLFAHLLVMLTEIRQLVADHVLLVESLGEMRHTYPPLIKEIFQDLH</sequence>
<evidence type="ECO:0000256" key="6">
    <source>
        <dbReference type="ARBA" id="ARBA00023163"/>
    </source>
</evidence>
<keyword evidence="6 9" id="KW-0804">Transcription</keyword>
<dbReference type="PROSITE" id="PS51843">
    <property type="entry name" value="NR_LBD"/>
    <property type="match status" value="1"/>
</dbReference>
<dbReference type="AlphaFoldDB" id="A0A6F9DQ44"/>
<comment type="subcellular location">
    <subcellularLocation>
        <location evidence="9">Nucleus</location>
    </subcellularLocation>
</comment>
<dbReference type="Pfam" id="PF00105">
    <property type="entry name" value="zf-C4"/>
    <property type="match status" value="1"/>
</dbReference>
<dbReference type="GO" id="GO:0008270">
    <property type="term" value="F:zinc ion binding"/>
    <property type="evidence" value="ECO:0007669"/>
    <property type="project" value="UniProtKB-KW"/>
</dbReference>
<dbReference type="PROSITE" id="PS00031">
    <property type="entry name" value="NUCLEAR_REC_DBD_1"/>
    <property type="match status" value="1"/>
</dbReference>
<dbReference type="Pfam" id="PF00104">
    <property type="entry name" value="Hormone_recep"/>
    <property type="match status" value="1"/>
</dbReference>
<keyword evidence="8 9" id="KW-0539">Nucleus</keyword>
<dbReference type="SMART" id="SM00399">
    <property type="entry name" value="ZnF_C4"/>
    <property type="match status" value="1"/>
</dbReference>
<protein>
    <submittedName>
        <fullName evidence="13">PPAR peroxisome proliferator-activated receptor</fullName>
    </submittedName>
</protein>
<evidence type="ECO:0000256" key="3">
    <source>
        <dbReference type="ARBA" id="ARBA00022833"/>
    </source>
</evidence>
<dbReference type="Gene3D" id="3.30.50.10">
    <property type="entry name" value="Erythroid Transcription Factor GATA-1, subunit A"/>
    <property type="match status" value="1"/>
</dbReference>
<dbReference type="InterPro" id="IPR001628">
    <property type="entry name" value="Znf_hrmn_rcpt"/>
</dbReference>
<dbReference type="InterPro" id="IPR000536">
    <property type="entry name" value="Nucl_hrmn_rcpt_lig-bd"/>
</dbReference>
<evidence type="ECO:0000259" key="11">
    <source>
        <dbReference type="PROSITE" id="PS51030"/>
    </source>
</evidence>
<dbReference type="PROSITE" id="PS51030">
    <property type="entry name" value="NUCLEAR_REC_DBD_2"/>
    <property type="match status" value="1"/>
</dbReference>
<reference evidence="13" key="1">
    <citation type="submission" date="2020-04" db="EMBL/GenBank/DDBJ databases">
        <authorList>
            <person name="Neveu A P."/>
        </authorList>
    </citation>
    <scope>NUCLEOTIDE SEQUENCE</scope>
    <source>
        <tissue evidence="13">Whole embryo</tissue>
    </source>
</reference>
<proteinExistence type="evidence at transcript level"/>
<dbReference type="PRINTS" id="PR00047">
    <property type="entry name" value="STROIDFINGER"/>
</dbReference>
<feature type="compositionally biased region" description="Polar residues" evidence="10">
    <location>
        <begin position="17"/>
        <end position="26"/>
    </location>
</feature>
<dbReference type="Gene3D" id="1.10.565.10">
    <property type="entry name" value="Retinoid X Receptor"/>
    <property type="match status" value="1"/>
</dbReference>
<dbReference type="GO" id="GO:0019216">
    <property type="term" value="P:regulation of lipid metabolic process"/>
    <property type="evidence" value="ECO:0007669"/>
    <property type="project" value="TreeGrafter"/>
</dbReference>
<keyword evidence="5 9" id="KW-0238">DNA-binding</keyword>
<dbReference type="EMBL" id="LR789256">
    <property type="protein sequence ID" value="CAB3265118.1"/>
    <property type="molecule type" value="mRNA"/>
</dbReference>
<dbReference type="SMART" id="SM00430">
    <property type="entry name" value="HOLI"/>
    <property type="match status" value="1"/>
</dbReference>
<keyword evidence="3 9" id="KW-0862">Zinc</keyword>
<comment type="similarity">
    <text evidence="9">Belongs to the nuclear hormone receptor family.</text>
</comment>
<dbReference type="PANTHER" id="PTHR24082:SF497">
    <property type="entry name" value="PEROXISOME PROLIFERATOR-ACTIVATED RECEPTOR GAMMA-LIKE"/>
    <property type="match status" value="1"/>
</dbReference>
<dbReference type="GO" id="GO:0004879">
    <property type="term" value="F:nuclear receptor activity"/>
    <property type="evidence" value="ECO:0007669"/>
    <property type="project" value="TreeGrafter"/>
</dbReference>
<dbReference type="CDD" id="cd06965">
    <property type="entry name" value="NR_DBD_Ppar"/>
    <property type="match status" value="1"/>
</dbReference>
<evidence type="ECO:0000313" key="13">
    <source>
        <dbReference type="EMBL" id="CAB3265118.1"/>
    </source>
</evidence>